<dbReference type="SUPFAM" id="SSF51905">
    <property type="entry name" value="FAD/NAD(P)-binding domain"/>
    <property type="match status" value="1"/>
</dbReference>
<accession>A0A921MFY9</accession>
<organism evidence="2 3">
    <name type="scientific">Brevibacterium senegalense</name>
    <dbReference type="NCBI Taxonomy" id="1033736"/>
    <lineage>
        <taxon>Bacteria</taxon>
        <taxon>Bacillati</taxon>
        <taxon>Actinomycetota</taxon>
        <taxon>Actinomycetes</taxon>
        <taxon>Micrococcales</taxon>
        <taxon>Brevibacteriaceae</taxon>
        <taxon>Brevibacterium</taxon>
    </lineage>
</organism>
<dbReference type="AlphaFoldDB" id="A0A921MFY9"/>
<evidence type="ECO:0000256" key="1">
    <source>
        <dbReference type="SAM" id="MobiDB-lite"/>
    </source>
</evidence>
<protein>
    <submittedName>
        <fullName evidence="2">NAD(P)/FAD-dependent oxidoreductase</fullName>
    </submittedName>
</protein>
<gene>
    <name evidence="2" type="ORF">K8V08_13645</name>
</gene>
<feature type="region of interest" description="Disordered" evidence="1">
    <location>
        <begin position="453"/>
        <end position="473"/>
    </location>
</feature>
<reference evidence="2" key="1">
    <citation type="journal article" date="2021" name="PeerJ">
        <title>Extensive microbial diversity within the chicken gut microbiome revealed by metagenomics and culture.</title>
        <authorList>
            <person name="Gilroy R."/>
            <person name="Ravi A."/>
            <person name="Getino M."/>
            <person name="Pursley I."/>
            <person name="Horton D.L."/>
            <person name="Alikhan N.F."/>
            <person name="Baker D."/>
            <person name="Gharbi K."/>
            <person name="Hall N."/>
            <person name="Watson M."/>
            <person name="Adriaenssens E.M."/>
            <person name="Foster-Nyarko E."/>
            <person name="Jarju S."/>
            <person name="Secka A."/>
            <person name="Antonio M."/>
            <person name="Oren A."/>
            <person name="Chaudhuri R.R."/>
            <person name="La Ragione R."/>
            <person name="Hildebrand F."/>
            <person name="Pallen M.J."/>
        </authorList>
    </citation>
    <scope>NUCLEOTIDE SEQUENCE</scope>
    <source>
        <strain evidence="2">ChiGjej5B5-7349</strain>
    </source>
</reference>
<dbReference type="Pfam" id="PF13450">
    <property type="entry name" value="NAD_binding_8"/>
    <property type="match status" value="1"/>
</dbReference>
<dbReference type="EMBL" id="DYUK01000317">
    <property type="protein sequence ID" value="HJG81442.1"/>
    <property type="molecule type" value="Genomic_DNA"/>
</dbReference>
<proteinExistence type="predicted"/>
<dbReference type="Proteomes" id="UP000784435">
    <property type="component" value="Unassembled WGS sequence"/>
</dbReference>
<dbReference type="PANTHER" id="PTHR10668">
    <property type="entry name" value="PHYTOENE DEHYDROGENASE"/>
    <property type="match status" value="1"/>
</dbReference>
<evidence type="ECO:0000313" key="3">
    <source>
        <dbReference type="Proteomes" id="UP000784435"/>
    </source>
</evidence>
<dbReference type="PANTHER" id="PTHR10668:SF105">
    <property type="entry name" value="DEHYDROGENASE-RELATED"/>
    <property type="match status" value="1"/>
</dbReference>
<name>A0A921MFY9_9MICO</name>
<sequence length="536" mass="54271">MSARPTSDLDAVIVGSGPNGLAAAVTLARAGLRVLVLEAESTPGGGARTLDLGLAPGLTHDLCAAVHPLAVASPFFRAFDLPARGVDLVTPPVSYAQPLDDAPAVLAHRDLERTAAELGVDGPTWRRLFAPLAAAPHAVVELALGDKRSLPHLRSPADLHAAARFAIGAAVDGTPAWNLPWRTQAARALLTGVATHAIGRQPSLTTAGTGLLLAALAHADGWPIPVGGSQTITDALLADLLAHGGEVRAGTRVRSLADLPPASAVLFDTTAEAAATILGDSLPSGVARGLRRLGHGPGAAKVDLVLDGPIPWADPRVGQAGTVHVGGTRAQMAAAEARVRSGRMPTRPVVLVSDPGGFDDSRIVGGLRPVWAYAHVPADCPIDPTRFVLAQLERFAPGIRDRVVAVRGTPASRMAEHNANLVGGDISGGTMNLGRLVARPRYAWSTHRLAGADAGPAHRLSSGDAGRAGDGPAGTGRAGAALAAYLCSSATTPGPGVHGMAGLYAARAVLADQFGSADLPDLGPEGTAGAGVGRVS</sequence>
<dbReference type="Gene3D" id="3.50.50.60">
    <property type="entry name" value="FAD/NAD(P)-binding domain"/>
    <property type="match status" value="1"/>
</dbReference>
<comment type="caution">
    <text evidence="2">The sequence shown here is derived from an EMBL/GenBank/DDBJ whole genome shotgun (WGS) entry which is preliminary data.</text>
</comment>
<dbReference type="InterPro" id="IPR036188">
    <property type="entry name" value="FAD/NAD-bd_sf"/>
</dbReference>
<evidence type="ECO:0000313" key="2">
    <source>
        <dbReference type="EMBL" id="HJG81442.1"/>
    </source>
</evidence>
<reference evidence="2" key="2">
    <citation type="submission" date="2021-09" db="EMBL/GenBank/DDBJ databases">
        <authorList>
            <person name="Gilroy R."/>
        </authorList>
    </citation>
    <scope>NUCLEOTIDE SEQUENCE</scope>
    <source>
        <strain evidence="2">ChiGjej5B5-7349</strain>
    </source>
</reference>